<dbReference type="EMBL" id="FRAF01000004">
    <property type="protein sequence ID" value="SHJ83852.1"/>
    <property type="molecule type" value="Genomic_DNA"/>
</dbReference>
<evidence type="ECO:0000313" key="9">
    <source>
        <dbReference type="Proteomes" id="UP000184016"/>
    </source>
</evidence>
<sequence>MTAAIWGISLLWAIVFIYGIAGSIDFGAGFWAMVFFKEEHASAATIANRYLSPLWEVTNVFLVLFSVSLVGLFPTAAFVFGNILLVPGCLILIFLTLRTVFMVYAHSIDRYQQPLRVISGITGVIIPALLMSVFPIAQGNFLIQNHGRLTLSLTQLFSSPTTYVYILLGLTSELFLSAMLLADYSRIANDSTAFYLYRKQAIWLGPINMVWAFIAFFWIAQSAPWLEKDMLSQWPWFLVSGGFFVLGYLLTVSTRENLHLRFRLAVVSHVVQYGCAMIGYGRAHLPYLIYPYVTIQDSFTNSEMFRALIVVLILGIAILFPGFIWFWRLFLENRAYVSKED</sequence>
<feature type="transmembrane region" description="Helical" evidence="7">
    <location>
        <begin position="163"/>
        <end position="182"/>
    </location>
</feature>
<dbReference type="Pfam" id="PF02322">
    <property type="entry name" value="Cyt_bd_oxida_II"/>
    <property type="match status" value="1"/>
</dbReference>
<dbReference type="STRING" id="1830138.SAMN05443507_10492"/>
<accession>A0A1M6MK47</accession>
<dbReference type="GO" id="GO:0005886">
    <property type="term" value="C:plasma membrane"/>
    <property type="evidence" value="ECO:0007669"/>
    <property type="project" value="UniProtKB-SubCell"/>
</dbReference>
<reference evidence="9" key="1">
    <citation type="submission" date="2016-11" db="EMBL/GenBank/DDBJ databases">
        <authorList>
            <person name="Varghese N."/>
            <person name="Submissions S."/>
        </authorList>
    </citation>
    <scope>NUCLEOTIDE SEQUENCE [LARGE SCALE GENOMIC DNA]</scope>
    <source>
        <strain evidence="9">USBA-503</strain>
    </source>
</reference>
<feature type="transmembrane region" description="Helical" evidence="7">
    <location>
        <begin position="117"/>
        <end position="143"/>
    </location>
</feature>
<gene>
    <name evidence="8" type="ORF">SAMN05443507_10492</name>
</gene>
<dbReference type="RefSeq" id="WP_072873168.1">
    <property type="nucleotide sequence ID" value="NZ_FRAF01000004.1"/>
</dbReference>
<evidence type="ECO:0000256" key="2">
    <source>
        <dbReference type="ARBA" id="ARBA00007543"/>
    </source>
</evidence>
<evidence type="ECO:0000256" key="5">
    <source>
        <dbReference type="ARBA" id="ARBA00022989"/>
    </source>
</evidence>
<evidence type="ECO:0000256" key="1">
    <source>
        <dbReference type="ARBA" id="ARBA00004651"/>
    </source>
</evidence>
<dbReference type="InterPro" id="IPR003317">
    <property type="entry name" value="Cyt-d_oxidase_su2"/>
</dbReference>
<keyword evidence="3" id="KW-1003">Cell membrane</keyword>
<comment type="similarity">
    <text evidence="2">Belongs to the cytochrome ubiquinol oxidase subunit 2 family.</text>
</comment>
<organism evidence="8 9">
    <name type="scientific">Alicyclobacillus tolerans</name>
    <dbReference type="NCBI Taxonomy" id="90970"/>
    <lineage>
        <taxon>Bacteria</taxon>
        <taxon>Bacillati</taxon>
        <taxon>Bacillota</taxon>
        <taxon>Bacilli</taxon>
        <taxon>Bacillales</taxon>
        <taxon>Alicyclobacillaceae</taxon>
        <taxon>Alicyclobacillus</taxon>
    </lineage>
</organism>
<keyword evidence="5 7" id="KW-1133">Transmembrane helix</keyword>
<keyword evidence="9" id="KW-1185">Reference proteome</keyword>
<feature type="transmembrane region" description="Helical" evidence="7">
    <location>
        <begin position="202"/>
        <end position="221"/>
    </location>
</feature>
<evidence type="ECO:0000256" key="4">
    <source>
        <dbReference type="ARBA" id="ARBA00022692"/>
    </source>
</evidence>
<feature type="transmembrane region" description="Helical" evidence="7">
    <location>
        <begin position="6"/>
        <end position="36"/>
    </location>
</feature>
<dbReference type="AlphaFoldDB" id="A0A1M6MK47"/>
<name>A0A1M6MK47_9BACL</name>
<keyword evidence="4 7" id="KW-0812">Transmembrane</keyword>
<keyword evidence="6 7" id="KW-0472">Membrane</keyword>
<dbReference type="Proteomes" id="UP000184016">
    <property type="component" value="Unassembled WGS sequence"/>
</dbReference>
<feature type="transmembrane region" description="Helical" evidence="7">
    <location>
        <begin position="233"/>
        <end position="252"/>
    </location>
</feature>
<evidence type="ECO:0000313" key="8">
    <source>
        <dbReference type="EMBL" id="SHJ83852.1"/>
    </source>
</evidence>
<dbReference type="OrthoDB" id="2416742at2"/>
<feature type="transmembrane region" description="Helical" evidence="7">
    <location>
        <begin position="83"/>
        <end position="105"/>
    </location>
</feature>
<evidence type="ECO:0000256" key="7">
    <source>
        <dbReference type="SAM" id="Phobius"/>
    </source>
</evidence>
<evidence type="ECO:0000256" key="6">
    <source>
        <dbReference type="ARBA" id="ARBA00023136"/>
    </source>
</evidence>
<proteinExistence type="inferred from homology"/>
<feature type="transmembrane region" description="Helical" evidence="7">
    <location>
        <begin position="264"/>
        <end position="285"/>
    </location>
</feature>
<comment type="subcellular location">
    <subcellularLocation>
        <location evidence="1">Cell membrane</location>
        <topology evidence="1">Multi-pass membrane protein</topology>
    </subcellularLocation>
</comment>
<protein>
    <submittedName>
        <fullName evidence="8">Cytochrome bd-I ubiquinol oxidase subunit 2 apoprotein</fullName>
    </submittedName>
</protein>
<evidence type="ECO:0000256" key="3">
    <source>
        <dbReference type="ARBA" id="ARBA00022475"/>
    </source>
</evidence>
<feature type="transmembrane region" description="Helical" evidence="7">
    <location>
        <begin position="57"/>
        <end position="77"/>
    </location>
</feature>
<feature type="transmembrane region" description="Helical" evidence="7">
    <location>
        <begin position="305"/>
        <end position="327"/>
    </location>
</feature>